<dbReference type="OrthoDB" id="6288560at2759"/>
<dbReference type="Proteomes" id="UP000281553">
    <property type="component" value="Unassembled WGS sequence"/>
</dbReference>
<evidence type="ECO:0000256" key="1">
    <source>
        <dbReference type="SAM" id="Phobius"/>
    </source>
</evidence>
<keyword evidence="1" id="KW-1133">Transmembrane helix</keyword>
<keyword evidence="1" id="KW-0472">Membrane</keyword>
<dbReference type="AlphaFoldDB" id="A0A3P7LEG9"/>
<dbReference type="SUPFAM" id="SSF58100">
    <property type="entry name" value="Bacterial hemolysins"/>
    <property type="match status" value="1"/>
</dbReference>
<keyword evidence="3" id="KW-1185">Reference proteome</keyword>
<name>A0A3P7LEG9_DIBLA</name>
<evidence type="ECO:0000313" key="3">
    <source>
        <dbReference type="Proteomes" id="UP000281553"/>
    </source>
</evidence>
<organism evidence="2 3">
    <name type="scientific">Dibothriocephalus latus</name>
    <name type="common">Fish tapeworm</name>
    <name type="synonym">Diphyllobothrium latum</name>
    <dbReference type="NCBI Taxonomy" id="60516"/>
    <lineage>
        <taxon>Eukaryota</taxon>
        <taxon>Metazoa</taxon>
        <taxon>Spiralia</taxon>
        <taxon>Lophotrochozoa</taxon>
        <taxon>Platyhelminthes</taxon>
        <taxon>Cestoda</taxon>
        <taxon>Eucestoda</taxon>
        <taxon>Diphyllobothriidea</taxon>
        <taxon>Diphyllobothriidae</taxon>
        <taxon>Dibothriocephalus</taxon>
    </lineage>
</organism>
<dbReference type="EMBL" id="UYRU01048767">
    <property type="protein sequence ID" value="VDN10257.1"/>
    <property type="molecule type" value="Genomic_DNA"/>
</dbReference>
<keyword evidence="1" id="KW-0812">Transmembrane</keyword>
<dbReference type="Gene3D" id="1.20.120.20">
    <property type="entry name" value="Apolipoprotein"/>
    <property type="match status" value="1"/>
</dbReference>
<sequence length="391" mass="42447">MAGFLKKTLPRELEVFVEKLIIAFKLNMIQDAVHDFKSDMSGLSSASDYIEKNWKNIVPAVEQKGQELNDALNEIKTGCPYLEQEADKLRSNFNKALVKEIPADLNTALATTSAKLKQMSDKLDGVMEQVGSVHTTISQQIQENLDVASMLEELNGMWDTIDSNLTPMEQKMDQMMNTVFGFLGQYSSLVKALLFVLAIPFLLAAIFFTLFLVVFIVEAIYRHLFSLTGTSASEVAAADPWIAKSCVCGGGKFCCCSCLLILPVLLLGIFACLAITLNGFAGVEVCPYITNTTGINMTDYVLNSKVQTIWNDAVNSAGPSGSQTGGFGNLLNPKPPQNLLYAVEVGCAPSAAAQETPAPGLLAQMGLTNLVDFREFVNDPTLTNKLAKVKT</sequence>
<proteinExistence type="predicted"/>
<feature type="transmembrane region" description="Helical" evidence="1">
    <location>
        <begin position="259"/>
        <end position="281"/>
    </location>
</feature>
<feature type="transmembrane region" description="Helical" evidence="1">
    <location>
        <begin position="192"/>
        <end position="217"/>
    </location>
</feature>
<evidence type="ECO:0000313" key="2">
    <source>
        <dbReference type="EMBL" id="VDN10257.1"/>
    </source>
</evidence>
<gene>
    <name evidence="2" type="ORF">DILT_LOCUS6088</name>
</gene>
<accession>A0A3P7LEG9</accession>
<protein>
    <submittedName>
        <fullName evidence="2">Uncharacterized protein</fullName>
    </submittedName>
</protein>
<reference evidence="2 3" key="1">
    <citation type="submission" date="2018-11" db="EMBL/GenBank/DDBJ databases">
        <authorList>
            <consortium name="Pathogen Informatics"/>
        </authorList>
    </citation>
    <scope>NUCLEOTIDE SEQUENCE [LARGE SCALE GENOMIC DNA]</scope>
</reference>